<evidence type="ECO:0000313" key="12">
    <source>
        <dbReference type="Proteomes" id="UP001170959"/>
    </source>
</evidence>
<keyword evidence="6 8" id="KW-0378">Hydrolase</keyword>
<evidence type="ECO:0000259" key="10">
    <source>
        <dbReference type="SMART" id="SM00095"/>
    </source>
</evidence>
<dbReference type="InterPro" id="IPR023416">
    <property type="entry name" value="Transthyretin/HIU_hydrolase_d"/>
</dbReference>
<feature type="chain" id="PRO_5042505790" description="5-hydroxyisourate hydrolase" evidence="9">
    <location>
        <begin position="20"/>
        <end position="134"/>
    </location>
</feature>
<organism evidence="11 12">
    <name type="scientific">Empedobacter brevis</name>
    <dbReference type="NCBI Taxonomy" id="247"/>
    <lineage>
        <taxon>Bacteria</taxon>
        <taxon>Pseudomonadati</taxon>
        <taxon>Bacteroidota</taxon>
        <taxon>Flavobacteriia</taxon>
        <taxon>Flavobacteriales</taxon>
        <taxon>Weeksellaceae</taxon>
        <taxon>Empedobacter</taxon>
    </lineage>
</organism>
<comment type="catalytic activity">
    <reaction evidence="1 8">
        <text>5-hydroxyisourate + H2O = 5-hydroxy-2-oxo-4-ureido-2,5-dihydro-1H-imidazole-5-carboxylate + H(+)</text>
        <dbReference type="Rhea" id="RHEA:23736"/>
        <dbReference type="ChEBI" id="CHEBI:15377"/>
        <dbReference type="ChEBI" id="CHEBI:15378"/>
        <dbReference type="ChEBI" id="CHEBI:18072"/>
        <dbReference type="ChEBI" id="CHEBI:58639"/>
        <dbReference type="EC" id="3.5.2.17"/>
    </reaction>
</comment>
<dbReference type="GO" id="GO:0006144">
    <property type="term" value="P:purine nucleobase metabolic process"/>
    <property type="evidence" value="ECO:0007669"/>
    <property type="project" value="UniProtKB-KW"/>
</dbReference>
<feature type="domain" description="Transthyretin/hydroxyisourate hydrolase" evidence="10">
    <location>
        <begin position="21"/>
        <end position="133"/>
    </location>
</feature>
<reference evidence="11" key="1">
    <citation type="submission" date="2020-06" db="EMBL/GenBank/DDBJ databases">
        <authorList>
            <person name="Dong N."/>
        </authorList>
    </citation>
    <scope>NUCLEOTIDE SEQUENCE</scope>
    <source>
        <strain evidence="11">R655-4</strain>
    </source>
</reference>
<dbReference type="InterPro" id="IPR014306">
    <property type="entry name" value="Hydroxyisourate_hydrolase"/>
</dbReference>
<feature type="binding site" evidence="7">
    <location>
        <position position="68"/>
    </location>
    <ligand>
        <name>substrate</name>
    </ligand>
</feature>
<evidence type="ECO:0000256" key="9">
    <source>
        <dbReference type="SAM" id="SignalP"/>
    </source>
</evidence>
<evidence type="ECO:0000256" key="7">
    <source>
        <dbReference type="PIRSR" id="PIRSR600895-51"/>
    </source>
</evidence>
<dbReference type="PROSITE" id="PS00769">
    <property type="entry name" value="TRANSTHYRETIN_2"/>
    <property type="match status" value="1"/>
</dbReference>
<dbReference type="SUPFAM" id="SSF49472">
    <property type="entry name" value="Transthyretin (synonym: prealbumin)"/>
    <property type="match status" value="1"/>
</dbReference>
<evidence type="ECO:0000256" key="4">
    <source>
        <dbReference type="ARBA" id="ARBA00011881"/>
    </source>
</evidence>
<evidence type="ECO:0000256" key="1">
    <source>
        <dbReference type="ARBA" id="ARBA00001043"/>
    </source>
</evidence>
<dbReference type="EMBL" id="JACAGJ010000001">
    <property type="protein sequence ID" value="MDM1071470.1"/>
    <property type="molecule type" value="Genomic_DNA"/>
</dbReference>
<dbReference type="AlphaFoldDB" id="A0AAJ1QCI1"/>
<proteinExistence type="inferred from homology"/>
<comment type="caution">
    <text evidence="11">The sequence shown here is derived from an EMBL/GenBank/DDBJ whole genome shotgun (WGS) entry which is preliminary data.</text>
</comment>
<reference evidence="11" key="2">
    <citation type="journal article" date="2022" name="Sci. Total Environ.">
        <title>Prevalence, transmission, and molecular epidemiology of tet(X)-positive bacteria among humans, animals, and environmental niches in China: An epidemiological, and genomic-based study.</title>
        <authorList>
            <person name="Dong N."/>
            <person name="Zeng Y."/>
            <person name="Cai C."/>
            <person name="Sun C."/>
            <person name="Lu J."/>
            <person name="Liu C."/>
            <person name="Zhou H."/>
            <person name="Sun Q."/>
            <person name="Shu L."/>
            <person name="Wang H."/>
            <person name="Wang Y."/>
            <person name="Wang S."/>
            <person name="Wu C."/>
            <person name="Chan E.W."/>
            <person name="Chen G."/>
            <person name="Shen Z."/>
            <person name="Chen S."/>
            <person name="Zhang R."/>
        </authorList>
    </citation>
    <scope>NUCLEOTIDE SEQUENCE</scope>
    <source>
        <strain evidence="11">R655-4</strain>
    </source>
</reference>
<keyword evidence="5 8" id="KW-0659">Purine metabolism</keyword>
<name>A0AAJ1QCI1_9FLAO</name>
<dbReference type="NCBIfam" id="TIGR02962">
    <property type="entry name" value="hdxy_isourate"/>
    <property type="match status" value="1"/>
</dbReference>
<comment type="function">
    <text evidence="2">Catalyzes the hydrolysis of 5-hydroxyisourate (HIU) to 2-oxo-4-hydroxy-4-carboxy-5-ureidoimidazoline (OHCU).</text>
</comment>
<keyword evidence="9" id="KW-0732">Signal</keyword>
<dbReference type="PANTHER" id="PTHR10395:SF7">
    <property type="entry name" value="5-HYDROXYISOURATE HYDROLASE"/>
    <property type="match status" value="1"/>
</dbReference>
<dbReference type="InterPro" id="IPR036817">
    <property type="entry name" value="Transthyretin/HIU_hydrolase_sf"/>
</dbReference>
<dbReference type="SMART" id="SM00095">
    <property type="entry name" value="TR_THY"/>
    <property type="match status" value="1"/>
</dbReference>
<evidence type="ECO:0000256" key="2">
    <source>
        <dbReference type="ARBA" id="ARBA00002704"/>
    </source>
</evidence>
<evidence type="ECO:0000256" key="5">
    <source>
        <dbReference type="ARBA" id="ARBA00022631"/>
    </source>
</evidence>
<evidence type="ECO:0000256" key="3">
    <source>
        <dbReference type="ARBA" id="ARBA00009850"/>
    </source>
</evidence>
<comment type="subunit">
    <text evidence="4 8">Homotetramer.</text>
</comment>
<protein>
    <recommendedName>
        <fullName evidence="8">5-hydroxyisourate hydrolase</fullName>
        <shortName evidence="8">HIU hydrolase</shortName>
        <shortName evidence="8">HIUHase</shortName>
        <ecNumber evidence="8">3.5.2.17</ecNumber>
    </recommendedName>
</protein>
<dbReference type="InterPro" id="IPR000895">
    <property type="entry name" value="Transthyretin/HIU_hydrolase"/>
</dbReference>
<dbReference type="PANTHER" id="PTHR10395">
    <property type="entry name" value="URICASE AND TRANSTHYRETIN-RELATED"/>
    <property type="match status" value="1"/>
</dbReference>
<comment type="similarity">
    <text evidence="3 8">Belongs to the transthyretin family. 5-hydroxyisourate hydrolase subfamily.</text>
</comment>
<dbReference type="Proteomes" id="UP001170959">
    <property type="component" value="Unassembled WGS sequence"/>
</dbReference>
<evidence type="ECO:0000256" key="6">
    <source>
        <dbReference type="ARBA" id="ARBA00022801"/>
    </source>
</evidence>
<dbReference type="Pfam" id="PF00576">
    <property type="entry name" value="Transthyretin"/>
    <property type="match status" value="1"/>
</dbReference>
<dbReference type="InterPro" id="IPR023418">
    <property type="entry name" value="Thyroxine_BS"/>
</dbReference>
<accession>A0AAJ1QCI1</accession>
<evidence type="ECO:0000256" key="8">
    <source>
        <dbReference type="RuleBase" id="RU361270"/>
    </source>
</evidence>
<dbReference type="Gene3D" id="2.60.40.180">
    <property type="entry name" value="Transthyretin/hydroxyisourate hydrolase domain"/>
    <property type="match status" value="1"/>
</dbReference>
<dbReference type="InterPro" id="IPR023419">
    <property type="entry name" value="Transthyretin_CS"/>
</dbReference>
<dbReference type="EC" id="3.5.2.17" evidence="8"/>
<sequence>MQKHLFFLLLLLSSLMCFSQTKTYQLSSHILDNSTGQPASFVLVTLEKMNEDKTWTKISTKRTNKEGRITEFLPYQNSNEGVYKLVFDVHSYFESKKIESFYPFIEIIFSIKGNEHFHVPLRLSPFGYSTYKGS</sequence>
<dbReference type="RefSeq" id="WP_286491868.1">
    <property type="nucleotide sequence ID" value="NZ_JACAGJ010000001.1"/>
</dbReference>
<evidence type="ECO:0000313" key="11">
    <source>
        <dbReference type="EMBL" id="MDM1071470.1"/>
    </source>
</evidence>
<gene>
    <name evidence="11" type="primary">uraH</name>
    <name evidence="11" type="ORF">HX001_03060</name>
</gene>
<feature type="binding site" evidence="7">
    <location>
        <position position="131"/>
    </location>
    <ligand>
        <name>substrate</name>
    </ligand>
</feature>
<dbReference type="CDD" id="cd05822">
    <property type="entry name" value="TLP_HIUase"/>
    <property type="match status" value="1"/>
</dbReference>
<feature type="binding site" evidence="7">
    <location>
        <position position="29"/>
    </location>
    <ligand>
        <name>substrate</name>
    </ligand>
</feature>
<dbReference type="GO" id="GO:0033971">
    <property type="term" value="F:hydroxyisourate hydrolase activity"/>
    <property type="evidence" value="ECO:0007669"/>
    <property type="project" value="UniProtKB-EC"/>
</dbReference>
<feature type="signal peptide" evidence="9">
    <location>
        <begin position="1"/>
        <end position="19"/>
    </location>
</feature>
<dbReference type="PROSITE" id="PS00768">
    <property type="entry name" value="TRANSTHYRETIN_1"/>
    <property type="match status" value="1"/>
</dbReference>
<dbReference type="PRINTS" id="PR00189">
    <property type="entry name" value="TRNSTHYRETIN"/>
</dbReference>